<dbReference type="Gene3D" id="3.10.450.50">
    <property type="match status" value="1"/>
</dbReference>
<dbReference type="Pfam" id="PF13577">
    <property type="entry name" value="SnoaL_4"/>
    <property type="match status" value="1"/>
</dbReference>
<organism evidence="2 3">
    <name type="scientific">Streptomyces varsoviensis</name>
    <dbReference type="NCBI Taxonomy" id="67373"/>
    <lineage>
        <taxon>Bacteria</taxon>
        <taxon>Bacillati</taxon>
        <taxon>Actinomycetota</taxon>
        <taxon>Actinomycetes</taxon>
        <taxon>Kitasatosporales</taxon>
        <taxon>Streptomycetaceae</taxon>
        <taxon>Streptomyces</taxon>
    </lineage>
</organism>
<dbReference type="InterPro" id="IPR037401">
    <property type="entry name" value="SnoaL-like"/>
</dbReference>
<evidence type="ECO:0000313" key="2">
    <source>
        <dbReference type="EMBL" id="KOG90695.1"/>
    </source>
</evidence>
<protein>
    <recommendedName>
        <fullName evidence="1">SnoaL-like domain-containing protein</fullName>
    </recommendedName>
</protein>
<comment type="caution">
    <text evidence="2">The sequence shown here is derived from an EMBL/GenBank/DDBJ whole genome shotgun (WGS) entry which is preliminary data.</text>
</comment>
<dbReference type="SUPFAM" id="SSF54427">
    <property type="entry name" value="NTF2-like"/>
    <property type="match status" value="1"/>
</dbReference>
<keyword evidence="3" id="KW-1185">Reference proteome</keyword>
<sequence>MIVAVGDRDRGYSARADAVHDLSDVGAGTFEGIEAIRNGALECGAGAHHITNIVISGQEDDVVTAQSKGLLLMANGSVTSVTHLDTLPREEGGWRISRRVILAQRRPLGDLHLTYPGRH</sequence>
<gene>
    <name evidence="2" type="ORF">ADK38_07265</name>
</gene>
<evidence type="ECO:0000313" key="3">
    <source>
        <dbReference type="Proteomes" id="UP000037020"/>
    </source>
</evidence>
<accession>A0ABR5JBC0</accession>
<dbReference type="InterPro" id="IPR032710">
    <property type="entry name" value="NTF2-like_dom_sf"/>
</dbReference>
<evidence type="ECO:0000259" key="1">
    <source>
        <dbReference type="Pfam" id="PF13577"/>
    </source>
</evidence>
<dbReference type="Proteomes" id="UP000037020">
    <property type="component" value="Unassembled WGS sequence"/>
</dbReference>
<name>A0ABR5JBC0_9ACTN</name>
<feature type="domain" description="SnoaL-like" evidence="1">
    <location>
        <begin position="16"/>
        <end position="99"/>
    </location>
</feature>
<dbReference type="EMBL" id="LGUT01000593">
    <property type="protein sequence ID" value="KOG90695.1"/>
    <property type="molecule type" value="Genomic_DNA"/>
</dbReference>
<proteinExistence type="predicted"/>
<reference evidence="2 3" key="1">
    <citation type="submission" date="2015-07" db="EMBL/GenBank/DDBJ databases">
        <authorList>
            <person name="Ju K.-S."/>
            <person name="Doroghazi J.R."/>
            <person name="Metcalf W.W."/>
        </authorList>
    </citation>
    <scope>NUCLEOTIDE SEQUENCE [LARGE SCALE GENOMIC DNA]</scope>
    <source>
        <strain evidence="2 3">NRRL B-3589</strain>
    </source>
</reference>